<organism evidence="2">
    <name type="scientific">marine metagenome</name>
    <dbReference type="NCBI Taxonomy" id="408172"/>
    <lineage>
        <taxon>unclassified sequences</taxon>
        <taxon>metagenomes</taxon>
        <taxon>ecological metagenomes</taxon>
    </lineage>
</organism>
<gene>
    <name evidence="2" type="ORF">METZ01_LOCUS315111</name>
</gene>
<sequence length="47" mass="5424">MGVYHGCKTVPHNHILLQLMLIIILLMKSYTLSLLKFMFGYVNSNNI</sequence>
<accession>A0A382NPJ1</accession>
<feature type="transmembrane region" description="Helical" evidence="1">
    <location>
        <begin position="15"/>
        <end position="35"/>
    </location>
</feature>
<reference evidence="2" key="1">
    <citation type="submission" date="2018-05" db="EMBL/GenBank/DDBJ databases">
        <authorList>
            <person name="Lanie J.A."/>
            <person name="Ng W.-L."/>
            <person name="Kazmierczak K.M."/>
            <person name="Andrzejewski T.M."/>
            <person name="Davidsen T.M."/>
            <person name="Wayne K.J."/>
            <person name="Tettelin H."/>
            <person name="Glass J.I."/>
            <person name="Rusch D."/>
            <person name="Podicherti R."/>
            <person name="Tsui H.-C.T."/>
            <person name="Winkler M.E."/>
        </authorList>
    </citation>
    <scope>NUCLEOTIDE SEQUENCE</scope>
</reference>
<keyword evidence="1" id="KW-1133">Transmembrane helix</keyword>
<dbReference type="AlphaFoldDB" id="A0A382NPJ1"/>
<dbReference type="EMBL" id="UINC01101440">
    <property type="protein sequence ID" value="SVC62257.1"/>
    <property type="molecule type" value="Genomic_DNA"/>
</dbReference>
<name>A0A382NPJ1_9ZZZZ</name>
<protein>
    <submittedName>
        <fullName evidence="2">Uncharacterized protein</fullName>
    </submittedName>
</protein>
<evidence type="ECO:0000313" key="2">
    <source>
        <dbReference type="EMBL" id="SVC62257.1"/>
    </source>
</evidence>
<keyword evidence="1" id="KW-0812">Transmembrane</keyword>
<proteinExistence type="predicted"/>
<evidence type="ECO:0000256" key="1">
    <source>
        <dbReference type="SAM" id="Phobius"/>
    </source>
</evidence>
<keyword evidence="1" id="KW-0472">Membrane</keyword>